<reference evidence="1" key="1">
    <citation type="journal article" date="2023" name="bioRxiv">
        <title>Improved chromosome-level genome assembly for marigold (Tagetes erecta).</title>
        <authorList>
            <person name="Jiang F."/>
            <person name="Yuan L."/>
            <person name="Wang S."/>
            <person name="Wang H."/>
            <person name="Xu D."/>
            <person name="Wang A."/>
            <person name="Fan W."/>
        </authorList>
    </citation>
    <scope>NUCLEOTIDE SEQUENCE</scope>
    <source>
        <strain evidence="1">WSJ</strain>
        <tissue evidence="1">Leaf</tissue>
    </source>
</reference>
<gene>
    <name evidence="1" type="ORF">QVD17_36806</name>
</gene>
<comment type="caution">
    <text evidence="1">The sequence shown here is derived from an EMBL/GenBank/DDBJ whole genome shotgun (WGS) entry which is preliminary data.</text>
</comment>
<dbReference type="AlphaFoldDB" id="A0AAD8JVC3"/>
<evidence type="ECO:0000313" key="2">
    <source>
        <dbReference type="Proteomes" id="UP001229421"/>
    </source>
</evidence>
<organism evidence="1 2">
    <name type="scientific">Tagetes erecta</name>
    <name type="common">African marigold</name>
    <dbReference type="NCBI Taxonomy" id="13708"/>
    <lineage>
        <taxon>Eukaryota</taxon>
        <taxon>Viridiplantae</taxon>
        <taxon>Streptophyta</taxon>
        <taxon>Embryophyta</taxon>
        <taxon>Tracheophyta</taxon>
        <taxon>Spermatophyta</taxon>
        <taxon>Magnoliopsida</taxon>
        <taxon>eudicotyledons</taxon>
        <taxon>Gunneridae</taxon>
        <taxon>Pentapetalae</taxon>
        <taxon>asterids</taxon>
        <taxon>campanulids</taxon>
        <taxon>Asterales</taxon>
        <taxon>Asteraceae</taxon>
        <taxon>Asteroideae</taxon>
        <taxon>Heliantheae alliance</taxon>
        <taxon>Tageteae</taxon>
        <taxon>Tagetes</taxon>
    </lineage>
</organism>
<accession>A0AAD8JVC3</accession>
<dbReference type="EMBL" id="JAUHHV010000010">
    <property type="protein sequence ID" value="KAK1410271.1"/>
    <property type="molecule type" value="Genomic_DNA"/>
</dbReference>
<dbReference type="Proteomes" id="UP001229421">
    <property type="component" value="Unassembled WGS sequence"/>
</dbReference>
<protein>
    <submittedName>
        <fullName evidence="1">Uncharacterized protein</fullName>
    </submittedName>
</protein>
<name>A0AAD8JVC3_TARER</name>
<sequence length="67" mass="7483">MDDIIMTRQFLAPNVTPYKILAPLNLAPSSTNPDHSNFTHAFRQTPSLQSLFNNSTTPSIIISILIR</sequence>
<keyword evidence="2" id="KW-1185">Reference proteome</keyword>
<proteinExistence type="predicted"/>
<evidence type="ECO:0000313" key="1">
    <source>
        <dbReference type="EMBL" id="KAK1410271.1"/>
    </source>
</evidence>